<dbReference type="GO" id="GO:0051301">
    <property type="term" value="P:cell division"/>
    <property type="evidence" value="ECO:0007669"/>
    <property type="project" value="InterPro"/>
</dbReference>
<reference evidence="3 4" key="1">
    <citation type="submission" date="2019-07" db="EMBL/GenBank/DDBJ databases">
        <authorList>
            <person name="Li J."/>
        </authorList>
    </citation>
    <scope>NUCLEOTIDE SEQUENCE [LARGE SCALE GENOMIC DNA]</scope>
    <source>
        <strain evidence="3 4">TKL69</strain>
    </source>
</reference>
<evidence type="ECO:0000256" key="1">
    <source>
        <dbReference type="SAM" id="Coils"/>
    </source>
</evidence>
<dbReference type="Pfam" id="PF04977">
    <property type="entry name" value="DivIC"/>
    <property type="match status" value="1"/>
</dbReference>
<dbReference type="KEGG" id="aqt:FN924_00415"/>
<sequence length="111" mass="13553">MKQYDAHVKRQHKKRKRLYRRLVLFAILAMIVFGSLISYHVNQQIVYAEKKEQYEEMKEEMTSLKKEEKDLKQEVQLLQDEEYVKEIARTNYFFSKKGEIIFKLPEEDPSY</sequence>
<accession>A0A516KKW5</accession>
<dbReference type="PANTHER" id="PTHR40027">
    <property type="entry name" value="CELL DIVISION PROTEIN DIVIC"/>
    <property type="match status" value="1"/>
</dbReference>
<keyword evidence="2" id="KW-0472">Membrane</keyword>
<organism evidence="3 4">
    <name type="scientific">Radiobacillus deserti</name>
    <dbReference type="NCBI Taxonomy" id="2594883"/>
    <lineage>
        <taxon>Bacteria</taxon>
        <taxon>Bacillati</taxon>
        <taxon>Bacillota</taxon>
        <taxon>Bacilli</taxon>
        <taxon>Bacillales</taxon>
        <taxon>Bacillaceae</taxon>
        <taxon>Radiobacillus</taxon>
    </lineage>
</organism>
<dbReference type="AlphaFoldDB" id="A0A516KKW5"/>
<keyword evidence="1" id="KW-0175">Coiled coil</keyword>
<name>A0A516KKW5_9BACI</name>
<dbReference type="EMBL" id="CP041666">
    <property type="protein sequence ID" value="QDP42034.1"/>
    <property type="molecule type" value="Genomic_DNA"/>
</dbReference>
<dbReference type="PANTHER" id="PTHR40027:SF1">
    <property type="entry name" value="CELL DIVISION PROTEIN DIVIC"/>
    <property type="match status" value="1"/>
</dbReference>
<keyword evidence="4" id="KW-1185">Reference proteome</keyword>
<feature type="transmembrane region" description="Helical" evidence="2">
    <location>
        <begin position="21"/>
        <end position="41"/>
    </location>
</feature>
<dbReference type="InterPro" id="IPR007060">
    <property type="entry name" value="FtsL/DivIC"/>
</dbReference>
<evidence type="ECO:0000256" key="2">
    <source>
        <dbReference type="SAM" id="Phobius"/>
    </source>
</evidence>
<evidence type="ECO:0000313" key="3">
    <source>
        <dbReference type="EMBL" id="QDP42034.1"/>
    </source>
</evidence>
<keyword evidence="2" id="KW-1133">Transmembrane helix</keyword>
<feature type="coiled-coil region" evidence="1">
    <location>
        <begin position="40"/>
        <end position="81"/>
    </location>
</feature>
<dbReference type="Proteomes" id="UP000315215">
    <property type="component" value="Chromosome"/>
</dbReference>
<gene>
    <name evidence="3" type="ORF">FN924_00415</name>
</gene>
<evidence type="ECO:0000313" key="4">
    <source>
        <dbReference type="Proteomes" id="UP000315215"/>
    </source>
</evidence>
<keyword evidence="2" id="KW-0812">Transmembrane</keyword>
<dbReference type="InterPro" id="IPR039076">
    <property type="entry name" value="DivIC"/>
</dbReference>
<proteinExistence type="predicted"/>
<dbReference type="OrthoDB" id="2991180at2"/>
<protein>
    <submittedName>
        <fullName evidence="3">Septum formation initiator family protein</fullName>
    </submittedName>
</protein>